<feature type="region of interest" description="Disordered" evidence="1">
    <location>
        <begin position="14"/>
        <end position="34"/>
    </location>
</feature>
<keyword evidence="3" id="KW-1185">Reference proteome</keyword>
<evidence type="ECO:0000313" key="3">
    <source>
        <dbReference type="Proteomes" id="UP001054902"/>
    </source>
</evidence>
<feature type="region of interest" description="Disordered" evidence="1">
    <location>
        <begin position="257"/>
        <end position="296"/>
    </location>
</feature>
<evidence type="ECO:0000313" key="2">
    <source>
        <dbReference type="EMBL" id="GFH49562.1"/>
    </source>
</evidence>
<feature type="compositionally biased region" description="Low complexity" evidence="1">
    <location>
        <begin position="21"/>
        <end position="34"/>
    </location>
</feature>
<accession>A0AAD3H3S7</accession>
<proteinExistence type="predicted"/>
<gene>
    <name evidence="2" type="ORF">CTEN210_06038</name>
</gene>
<dbReference type="AlphaFoldDB" id="A0AAD3H3S7"/>
<evidence type="ECO:0000256" key="1">
    <source>
        <dbReference type="SAM" id="MobiDB-lite"/>
    </source>
</evidence>
<dbReference type="EMBL" id="BLLK01000038">
    <property type="protein sequence ID" value="GFH49562.1"/>
    <property type="molecule type" value="Genomic_DNA"/>
</dbReference>
<dbReference type="Proteomes" id="UP001054902">
    <property type="component" value="Unassembled WGS sequence"/>
</dbReference>
<organism evidence="2 3">
    <name type="scientific">Chaetoceros tenuissimus</name>
    <dbReference type="NCBI Taxonomy" id="426638"/>
    <lineage>
        <taxon>Eukaryota</taxon>
        <taxon>Sar</taxon>
        <taxon>Stramenopiles</taxon>
        <taxon>Ochrophyta</taxon>
        <taxon>Bacillariophyta</taxon>
        <taxon>Coscinodiscophyceae</taxon>
        <taxon>Chaetocerotophycidae</taxon>
        <taxon>Chaetocerotales</taxon>
        <taxon>Chaetocerotaceae</taxon>
        <taxon>Chaetoceros</taxon>
    </lineage>
</organism>
<comment type="caution">
    <text evidence="2">The sequence shown here is derived from an EMBL/GenBank/DDBJ whole genome shotgun (WGS) entry which is preliminary data.</text>
</comment>
<reference evidence="2 3" key="1">
    <citation type="journal article" date="2021" name="Sci. Rep.">
        <title>The genome of the diatom Chaetoceros tenuissimus carries an ancient integrated fragment of an extant virus.</title>
        <authorList>
            <person name="Hongo Y."/>
            <person name="Kimura K."/>
            <person name="Takaki Y."/>
            <person name="Yoshida Y."/>
            <person name="Baba S."/>
            <person name="Kobayashi G."/>
            <person name="Nagasaki K."/>
            <person name="Hano T."/>
            <person name="Tomaru Y."/>
        </authorList>
    </citation>
    <scope>NUCLEOTIDE SEQUENCE [LARGE SCALE GENOMIC DNA]</scope>
    <source>
        <strain evidence="2 3">NIES-3715</strain>
    </source>
</reference>
<sequence>MLSHHKLEQEDMYNEYRPDIPSDIPTMTTTSTDSIPTTSYTDSIFNMASSYDENSDLKKAIVLSIIVILCSVNPLRSYISKLISIPWNAILILSSAFEDNQTDIMADIADDDDEKSFTSEASTGTSHFLNSIRQRLNFLLRLFSCVFEVRFGFRRSAKISDEFEDSVESETESKGETSTKGLSLLGTKKSKKKIIHNIAMPPESNTDKPIQKQEKVISFNVDSIEPAFLNEESYPEDWMVYDAVQGKLVKRSDLMREKEKAAQAAQPVEAQSIEAQPIEAQPIEAQPIESQPIESQ</sequence>
<protein>
    <submittedName>
        <fullName evidence="2">Uncharacterized protein</fullName>
    </submittedName>
</protein>
<name>A0AAD3H3S7_9STRA</name>